<evidence type="ECO:0000313" key="1">
    <source>
        <dbReference type="EMBL" id="MER6432155.1"/>
    </source>
</evidence>
<keyword evidence="2" id="KW-1185">Reference proteome</keyword>
<accession>A0ABV1UET4</accession>
<dbReference type="Proteomes" id="UP001470023">
    <property type="component" value="Unassembled WGS sequence"/>
</dbReference>
<organism evidence="1 2">
    <name type="scientific">Streptomyces sp. 900105245</name>
    <dbReference type="NCBI Taxonomy" id="3154379"/>
    <lineage>
        <taxon>Bacteria</taxon>
        <taxon>Bacillati</taxon>
        <taxon>Actinomycetota</taxon>
        <taxon>Actinomycetes</taxon>
        <taxon>Kitasatosporales</taxon>
        <taxon>Streptomycetaceae</taxon>
        <taxon>Streptomyces</taxon>
    </lineage>
</organism>
<gene>
    <name evidence="1" type="ORF">ABT272_31205</name>
</gene>
<comment type="caution">
    <text evidence="1">The sequence shown here is derived from an EMBL/GenBank/DDBJ whole genome shotgun (WGS) entry which is preliminary data.</text>
</comment>
<protein>
    <submittedName>
        <fullName evidence="1">Uncharacterized protein</fullName>
    </submittedName>
</protein>
<reference evidence="1 2" key="1">
    <citation type="submission" date="2024-06" db="EMBL/GenBank/DDBJ databases">
        <title>The Natural Products Discovery Center: Release of the First 8490 Sequenced Strains for Exploring Actinobacteria Biosynthetic Diversity.</title>
        <authorList>
            <person name="Kalkreuter E."/>
            <person name="Kautsar S.A."/>
            <person name="Yang D."/>
            <person name="Bader C.D."/>
            <person name="Teijaro C.N."/>
            <person name="Fluegel L."/>
            <person name="Davis C.M."/>
            <person name="Simpson J.R."/>
            <person name="Lauterbach L."/>
            <person name="Steele A.D."/>
            <person name="Gui C."/>
            <person name="Meng S."/>
            <person name="Li G."/>
            <person name="Viehrig K."/>
            <person name="Ye F."/>
            <person name="Su P."/>
            <person name="Kiefer A.F."/>
            <person name="Nichols A."/>
            <person name="Cepeda A.J."/>
            <person name="Yan W."/>
            <person name="Fan B."/>
            <person name="Jiang Y."/>
            <person name="Adhikari A."/>
            <person name="Zheng C.-J."/>
            <person name="Schuster L."/>
            <person name="Cowan T.M."/>
            <person name="Smanski M.J."/>
            <person name="Chevrette M.G."/>
            <person name="De Carvalho L.P.S."/>
            <person name="Shen B."/>
        </authorList>
    </citation>
    <scope>NUCLEOTIDE SEQUENCE [LARGE SCALE GENOMIC DNA]</scope>
    <source>
        <strain evidence="1 2">NPDC001166</strain>
    </source>
</reference>
<evidence type="ECO:0000313" key="2">
    <source>
        <dbReference type="Proteomes" id="UP001470023"/>
    </source>
</evidence>
<dbReference type="EMBL" id="JBEPAZ010000037">
    <property type="protein sequence ID" value="MER6432155.1"/>
    <property type="molecule type" value="Genomic_DNA"/>
</dbReference>
<proteinExistence type="predicted"/>
<sequence length="63" mass="7025">MLWQNLADALNALVNAGQSPHFHNLYGTGNDWQHQPYATGSRTDAPWVVLDLATRRFTVSSRG</sequence>
<dbReference type="RefSeq" id="WP_352064990.1">
    <property type="nucleotide sequence ID" value="NZ_JBEPAZ010000037.1"/>
</dbReference>
<name>A0ABV1UET4_9ACTN</name>